<name>A0A412ZC64_9FIRM</name>
<organism evidence="1 2">
    <name type="scientific">Enterocloster bolteae</name>
    <dbReference type="NCBI Taxonomy" id="208479"/>
    <lineage>
        <taxon>Bacteria</taxon>
        <taxon>Bacillati</taxon>
        <taxon>Bacillota</taxon>
        <taxon>Clostridia</taxon>
        <taxon>Lachnospirales</taxon>
        <taxon>Lachnospiraceae</taxon>
        <taxon>Enterocloster</taxon>
    </lineage>
</organism>
<dbReference type="EMBL" id="QRZM01000002">
    <property type="protein sequence ID" value="RGV77667.1"/>
    <property type="molecule type" value="Genomic_DNA"/>
</dbReference>
<dbReference type="Proteomes" id="UP000284543">
    <property type="component" value="Unassembled WGS sequence"/>
</dbReference>
<dbReference type="KEGG" id="cbol:CGC65_19280"/>
<protein>
    <submittedName>
        <fullName evidence="1">Uncharacterized protein</fullName>
    </submittedName>
</protein>
<proteinExistence type="predicted"/>
<evidence type="ECO:0000313" key="1">
    <source>
        <dbReference type="EMBL" id="RGV77667.1"/>
    </source>
</evidence>
<reference evidence="1 2" key="1">
    <citation type="submission" date="2018-08" db="EMBL/GenBank/DDBJ databases">
        <title>A genome reference for cultivated species of the human gut microbiota.</title>
        <authorList>
            <person name="Zou Y."/>
            <person name="Xue W."/>
            <person name="Luo G."/>
        </authorList>
    </citation>
    <scope>NUCLEOTIDE SEQUENCE [LARGE SCALE GENOMIC DNA]</scope>
    <source>
        <strain evidence="1 2">AF14-18</strain>
    </source>
</reference>
<accession>A0A412ZC64</accession>
<evidence type="ECO:0000313" key="2">
    <source>
        <dbReference type="Proteomes" id="UP000284543"/>
    </source>
</evidence>
<comment type="caution">
    <text evidence="1">The sequence shown here is derived from an EMBL/GenBank/DDBJ whole genome shotgun (WGS) entry which is preliminary data.</text>
</comment>
<gene>
    <name evidence="1" type="ORF">DWW02_08390</name>
</gene>
<sequence>MEYIGISTVRVCVKWTGRFLLGRSFCAYRNSKGILKKVPFWLHFSHILEKAENRHEKVFL</sequence>
<dbReference type="AlphaFoldDB" id="A0A412ZC64"/>